<dbReference type="InterPro" id="IPR056884">
    <property type="entry name" value="NPHP3-like_N"/>
</dbReference>
<evidence type="ECO:0000313" key="4">
    <source>
        <dbReference type="Proteomes" id="UP000567179"/>
    </source>
</evidence>
<dbReference type="AlphaFoldDB" id="A0A8H5EVF2"/>
<gene>
    <name evidence="3" type="ORF">D9619_013116</name>
</gene>
<evidence type="ECO:0000313" key="3">
    <source>
        <dbReference type="EMBL" id="KAF5313874.1"/>
    </source>
</evidence>
<evidence type="ECO:0000259" key="2">
    <source>
        <dbReference type="Pfam" id="PF24883"/>
    </source>
</evidence>
<dbReference type="PANTHER" id="PTHR10039">
    <property type="entry name" value="AMELOGENIN"/>
    <property type="match status" value="1"/>
</dbReference>
<keyword evidence="1" id="KW-0677">Repeat</keyword>
<keyword evidence="4" id="KW-1185">Reference proteome</keyword>
<dbReference type="Proteomes" id="UP000567179">
    <property type="component" value="Unassembled WGS sequence"/>
</dbReference>
<dbReference type="EMBL" id="JAACJJ010000046">
    <property type="protein sequence ID" value="KAF5313874.1"/>
    <property type="molecule type" value="Genomic_DNA"/>
</dbReference>
<accession>A0A8H5EVF2</accession>
<dbReference type="InterPro" id="IPR027417">
    <property type="entry name" value="P-loop_NTPase"/>
</dbReference>
<dbReference type="OrthoDB" id="5967843at2759"/>
<organism evidence="3 4">
    <name type="scientific">Psilocybe cf. subviscida</name>
    <dbReference type="NCBI Taxonomy" id="2480587"/>
    <lineage>
        <taxon>Eukaryota</taxon>
        <taxon>Fungi</taxon>
        <taxon>Dikarya</taxon>
        <taxon>Basidiomycota</taxon>
        <taxon>Agaricomycotina</taxon>
        <taxon>Agaricomycetes</taxon>
        <taxon>Agaricomycetidae</taxon>
        <taxon>Agaricales</taxon>
        <taxon>Agaricineae</taxon>
        <taxon>Strophariaceae</taxon>
        <taxon>Psilocybe</taxon>
    </lineage>
</organism>
<protein>
    <recommendedName>
        <fullName evidence="2">Nephrocystin 3-like N-terminal domain-containing protein</fullName>
    </recommendedName>
</protein>
<dbReference type="PANTHER" id="PTHR10039:SF14">
    <property type="entry name" value="NACHT DOMAIN-CONTAINING PROTEIN"/>
    <property type="match status" value="1"/>
</dbReference>
<name>A0A8H5EVF2_9AGAR</name>
<evidence type="ECO:0000256" key="1">
    <source>
        <dbReference type="ARBA" id="ARBA00022737"/>
    </source>
</evidence>
<sequence length="800" mass="89888">MSMFTNANGIEINGGTFTIQNQSQPSIALERLEKAASPTAFHSYVGRPVPSRCYPNTRVAVLDGLKKWSMGLESPDLPIKWLKGGAGAGKSAVAQSFAELCEDEGLIVASFFFFRPDTTRNQADRLVATLAYQIARADPSVRAAMDPLITNDPHIFNQDIRKQVSSLIIHPLLTARQTGAVDESRRPCVIIIDGLDECIAGGQAQAAVVRDISTALRVVGPQMREILPRFLICSRPEEPITKIFSSPPLRGMFGEVQLIDDTDAQADVSTYLNAQFAEIKATHRRNDLLPAVWPSFTELSILRYKSSGHFIYPKAILGLQISPQRIREPFAELDALFHFILDRAAERVPPVIIQRVLGFLSVSDSPANHFHPDVLEEFLGLENGDMDTLLSSVTSLVSVNEEPNFITGQPNPGPMLLHKSFSDFLFNKSRAGRFSVEESAIRTYLWTRSCELISQALHCSNQDEPQADGISTLVIRCLDMHISGSALSTELHAALLKTPLRDVAEFWSRRYGCGSWIHRKDVFCIQYFASMVLLKASGPQNEDIFSSQPYAEAEDVILAIVRELLTSADYDHLVPALLLSRHPCRSFIAGKPEHYQQPALFSLILADIPCDDWRTHMHVVILAALMGNPGVGDAYCLTAERFMDASILWIMKLADSRIFWDPRRNLSFPHTLYKPIMMINESQRRLKGPFRWRLTTRATRPLRREGRKHFVRTLFPIIGKTQQSEISTASEIRFSEFYRRRMFSFILSRIPSLLEKASRSDVLAALRFRSLAPLIACFPKQTKRARLAMDAYAEKHGYRV</sequence>
<comment type="caution">
    <text evidence="3">The sequence shown here is derived from an EMBL/GenBank/DDBJ whole genome shotgun (WGS) entry which is preliminary data.</text>
</comment>
<dbReference type="Pfam" id="PF24883">
    <property type="entry name" value="NPHP3_N"/>
    <property type="match status" value="1"/>
</dbReference>
<dbReference type="SUPFAM" id="SSF52540">
    <property type="entry name" value="P-loop containing nucleoside triphosphate hydrolases"/>
    <property type="match status" value="1"/>
</dbReference>
<feature type="domain" description="Nephrocystin 3-like N-terminal" evidence="2">
    <location>
        <begin position="76"/>
        <end position="214"/>
    </location>
</feature>
<proteinExistence type="predicted"/>
<reference evidence="3 4" key="1">
    <citation type="journal article" date="2020" name="ISME J.">
        <title>Uncovering the hidden diversity of litter-decomposition mechanisms in mushroom-forming fungi.</title>
        <authorList>
            <person name="Floudas D."/>
            <person name="Bentzer J."/>
            <person name="Ahren D."/>
            <person name="Johansson T."/>
            <person name="Persson P."/>
            <person name="Tunlid A."/>
        </authorList>
    </citation>
    <scope>NUCLEOTIDE SEQUENCE [LARGE SCALE GENOMIC DNA]</scope>
    <source>
        <strain evidence="3 4">CBS 101986</strain>
    </source>
</reference>